<dbReference type="InterPro" id="IPR002108">
    <property type="entry name" value="ADF-H"/>
</dbReference>
<dbReference type="AlphaFoldDB" id="A0AAJ8M285"/>
<dbReference type="PRINTS" id="PR00499">
    <property type="entry name" value="P67PHOX"/>
</dbReference>
<reference evidence="6" key="1">
    <citation type="submission" date="2016-06" db="EMBL/GenBank/DDBJ databases">
        <authorList>
            <person name="Cuomo C."/>
            <person name="Litvintseva A."/>
            <person name="Heitman J."/>
            <person name="Chen Y."/>
            <person name="Sun S."/>
            <person name="Springer D."/>
            <person name="Dromer F."/>
            <person name="Young S."/>
            <person name="Zeng Q."/>
            <person name="Chapman S."/>
            <person name="Gujja S."/>
            <person name="Saif S."/>
            <person name="Birren B."/>
        </authorList>
    </citation>
    <scope>NUCLEOTIDE SEQUENCE</scope>
    <source>
        <strain evidence="6">CBS 7841</strain>
    </source>
</reference>
<evidence type="ECO:0000256" key="2">
    <source>
        <dbReference type="PROSITE-ProRule" id="PRU00192"/>
    </source>
</evidence>
<dbReference type="SMART" id="SM00102">
    <property type="entry name" value="ADF"/>
    <property type="match status" value="1"/>
</dbReference>
<dbReference type="PROSITE" id="PS50002">
    <property type="entry name" value="SH3"/>
    <property type="match status" value="2"/>
</dbReference>
<evidence type="ECO:0000259" key="4">
    <source>
        <dbReference type="PROSITE" id="PS50002"/>
    </source>
</evidence>
<proteinExistence type="predicted"/>
<dbReference type="InterPro" id="IPR029006">
    <property type="entry name" value="ADF-H/Gelsolin-like_dom_sf"/>
</dbReference>
<feature type="domain" description="SH3" evidence="4">
    <location>
        <begin position="610"/>
        <end position="669"/>
    </location>
</feature>
<accession>A0AAJ8M285</accession>
<dbReference type="Gene3D" id="2.30.30.40">
    <property type="entry name" value="SH3 Domains"/>
    <property type="match status" value="2"/>
</dbReference>
<dbReference type="GO" id="GO:0030833">
    <property type="term" value="P:regulation of actin filament polymerization"/>
    <property type="evidence" value="ECO:0007669"/>
    <property type="project" value="TreeGrafter"/>
</dbReference>
<evidence type="ECO:0000256" key="1">
    <source>
        <dbReference type="ARBA" id="ARBA00022443"/>
    </source>
</evidence>
<dbReference type="PANTHER" id="PTHR10829">
    <property type="entry name" value="CORTACTIN AND DREBRIN"/>
    <property type="match status" value="1"/>
</dbReference>
<feature type="compositionally biased region" description="Pro residues" evidence="3">
    <location>
        <begin position="181"/>
        <end position="194"/>
    </location>
</feature>
<name>A0AAJ8M285_9TREE</name>
<feature type="compositionally biased region" description="Pro residues" evidence="3">
    <location>
        <begin position="424"/>
        <end position="440"/>
    </location>
</feature>
<gene>
    <name evidence="6" type="ORF">L203_104103</name>
</gene>
<feature type="compositionally biased region" description="Polar residues" evidence="3">
    <location>
        <begin position="328"/>
        <end position="340"/>
    </location>
</feature>
<dbReference type="SUPFAM" id="SSF50044">
    <property type="entry name" value="SH3-domain"/>
    <property type="match status" value="2"/>
</dbReference>
<protein>
    <recommendedName>
        <fullName evidence="8">Drebrin-like protein</fullName>
    </recommendedName>
</protein>
<feature type="domain" description="ADF-H" evidence="5">
    <location>
        <begin position="2"/>
        <end position="129"/>
    </location>
</feature>
<dbReference type="InterPro" id="IPR001452">
    <property type="entry name" value="SH3_domain"/>
</dbReference>
<evidence type="ECO:0000313" key="7">
    <source>
        <dbReference type="Proteomes" id="UP000094043"/>
    </source>
</evidence>
<evidence type="ECO:0000259" key="5">
    <source>
        <dbReference type="PROSITE" id="PS51263"/>
    </source>
</evidence>
<dbReference type="GO" id="GO:0030427">
    <property type="term" value="C:site of polarized growth"/>
    <property type="evidence" value="ECO:0007669"/>
    <property type="project" value="TreeGrafter"/>
</dbReference>
<dbReference type="Gene3D" id="3.40.20.10">
    <property type="entry name" value="Severin"/>
    <property type="match status" value="1"/>
</dbReference>
<reference evidence="6" key="3">
    <citation type="submission" date="2024-01" db="EMBL/GenBank/DDBJ databases">
        <authorList>
            <person name="Coelho M.A."/>
            <person name="David-Palma M."/>
            <person name="Shea T."/>
            <person name="Sun S."/>
            <person name="Cuomo C.A."/>
            <person name="Heitman J."/>
        </authorList>
    </citation>
    <scope>NUCLEOTIDE SEQUENCE</scope>
    <source>
        <strain evidence="6">CBS 7841</strain>
    </source>
</reference>
<feature type="compositionally biased region" description="Basic and acidic residues" evidence="3">
    <location>
        <begin position="291"/>
        <end position="309"/>
    </location>
</feature>
<dbReference type="KEGG" id="cdep:91088313"/>
<keyword evidence="1 2" id="KW-0728">SH3 domain</keyword>
<dbReference type="PRINTS" id="PR00452">
    <property type="entry name" value="SH3DOMAIN"/>
</dbReference>
<dbReference type="RefSeq" id="XP_066069588.1">
    <property type="nucleotide sequence ID" value="XM_066213491.1"/>
</dbReference>
<evidence type="ECO:0008006" key="8">
    <source>
        <dbReference type="Google" id="ProtNLM"/>
    </source>
</evidence>
<reference evidence="6" key="2">
    <citation type="journal article" date="2022" name="Elife">
        <title>Obligate sexual reproduction of a homothallic fungus closely related to the Cryptococcus pathogenic species complex.</title>
        <authorList>
            <person name="Passer A.R."/>
            <person name="Clancey S.A."/>
            <person name="Shea T."/>
            <person name="David-Palma M."/>
            <person name="Averette A.F."/>
            <person name="Boekhout T."/>
            <person name="Porcel B.M."/>
            <person name="Nowrousian M."/>
            <person name="Cuomo C.A."/>
            <person name="Sun S."/>
            <person name="Heitman J."/>
            <person name="Coelho M.A."/>
        </authorList>
    </citation>
    <scope>NUCLEOTIDE SEQUENCE</scope>
    <source>
        <strain evidence="6">CBS 7841</strain>
    </source>
</reference>
<dbReference type="GO" id="GO:0005884">
    <property type="term" value="C:actin filament"/>
    <property type="evidence" value="ECO:0007669"/>
    <property type="project" value="TreeGrafter"/>
</dbReference>
<dbReference type="GeneID" id="91088313"/>
<feature type="region of interest" description="Disordered" evidence="3">
    <location>
        <begin position="122"/>
        <end position="196"/>
    </location>
</feature>
<dbReference type="CDD" id="cd11281">
    <property type="entry name" value="ADF_drebrin_like"/>
    <property type="match status" value="1"/>
</dbReference>
<feature type="compositionally biased region" description="Pro residues" evidence="3">
    <location>
        <begin position="346"/>
        <end position="355"/>
    </location>
</feature>
<evidence type="ECO:0000256" key="3">
    <source>
        <dbReference type="SAM" id="MobiDB-lite"/>
    </source>
</evidence>
<dbReference type="Pfam" id="PF00018">
    <property type="entry name" value="SH3_1"/>
    <property type="match status" value="1"/>
</dbReference>
<organism evidence="6 7">
    <name type="scientific">Cryptococcus depauperatus CBS 7841</name>
    <dbReference type="NCBI Taxonomy" id="1295531"/>
    <lineage>
        <taxon>Eukaryota</taxon>
        <taxon>Fungi</taxon>
        <taxon>Dikarya</taxon>
        <taxon>Basidiomycota</taxon>
        <taxon>Agaricomycotina</taxon>
        <taxon>Tremellomycetes</taxon>
        <taxon>Tremellales</taxon>
        <taxon>Cryptococcaceae</taxon>
        <taxon>Cryptococcus</taxon>
    </lineage>
</organism>
<dbReference type="Pfam" id="PF00241">
    <property type="entry name" value="Cofilin_ADF"/>
    <property type="match status" value="1"/>
</dbReference>
<dbReference type="GO" id="GO:0030864">
    <property type="term" value="C:cortical actin cytoskeleton"/>
    <property type="evidence" value="ECO:0007669"/>
    <property type="project" value="TreeGrafter"/>
</dbReference>
<dbReference type="SUPFAM" id="SSF55753">
    <property type="entry name" value="Actin depolymerizing proteins"/>
    <property type="match status" value="1"/>
</dbReference>
<dbReference type="PROSITE" id="PS51263">
    <property type="entry name" value="ADF_H"/>
    <property type="match status" value="1"/>
</dbReference>
<dbReference type="EMBL" id="CP143787">
    <property type="protein sequence ID" value="WVN88888.1"/>
    <property type="molecule type" value="Genomic_DNA"/>
</dbReference>
<dbReference type="GO" id="GO:0051015">
    <property type="term" value="F:actin filament binding"/>
    <property type="evidence" value="ECO:0007669"/>
    <property type="project" value="TreeGrafter"/>
</dbReference>
<sequence>MSISFNEPDLQPTYQAIIDGLADYDWALFNQTGNELKVQATGNGLEELEEEFMDGRIQYAFARVKNPNSNLPKFVLISWCGDGVPEFRKGLYFTHSAQVQNNFLKGAHLVIQARSELDVTPSHIHKRIQESSGSKYSSAPAPVRPAPASKSTPSYRPGQGLGGSQGKPVATPTPSNFTRPTPAPAPVATFPPPVNQASRPMASANIDTTSYPAVPEPSKPTPEDRIASVGTNYQPIKLQPGKLQNRWNPSASEEPEEAPIQGLSVKDRMSAFSNINKASDNTPKPTSKKLTWAERQAEAKRLREEEDRASAAASANIVSSMKGVSPVATGTPTGVSSTATGFGRSVPPPPAPTHPSIPDVQSGPVASTPPPAITTSLPPRPPSVESDEDRDDDDWDAPPPPPPPAPFRPTPVQAKPDEPSEATAPPPPPPPPPPPLPVAPSDPAIAELERLKQDLTLSEAPPAGPPPIPEDSRPRAGPPAPVFESTPAPMAVPQPMLEVAGKKAKVLFEYEAAEDNEISLKEDEVITQIEELDEGWWSGVNSIGQSGLFPANYVEVISDGGEMPLVPAPVPPPTPPPIEPVAHNQAQIESASVPPPPPPPPPATVSTVATEGLVMLAAYDYEAGEDNEISFREGDRIIQIEKVDPDWWQGICNGKEGLFPAAYVVRPEEYPLDG</sequence>
<dbReference type="SMART" id="SM00326">
    <property type="entry name" value="SH3"/>
    <property type="match status" value="2"/>
</dbReference>
<feature type="compositionally biased region" description="Pro residues" evidence="3">
    <location>
        <begin position="367"/>
        <end position="382"/>
    </location>
</feature>
<dbReference type="Pfam" id="PF14604">
    <property type="entry name" value="SH3_9"/>
    <property type="match status" value="1"/>
</dbReference>
<dbReference type="PANTHER" id="PTHR10829:SF25">
    <property type="entry name" value="DREBRIN-LIKE PROTEIN"/>
    <property type="match status" value="1"/>
</dbReference>
<evidence type="ECO:0000313" key="6">
    <source>
        <dbReference type="EMBL" id="WVN88888.1"/>
    </source>
</evidence>
<feature type="domain" description="SH3" evidence="4">
    <location>
        <begin position="499"/>
        <end position="559"/>
    </location>
</feature>
<feature type="compositionally biased region" description="Low complexity" evidence="3">
    <location>
        <begin position="137"/>
        <end position="151"/>
    </location>
</feature>
<feature type="compositionally biased region" description="Polar residues" evidence="3">
    <location>
        <begin position="271"/>
        <end position="289"/>
    </location>
</feature>
<keyword evidence="7" id="KW-1185">Reference proteome</keyword>
<feature type="region of interest" description="Disordered" evidence="3">
    <location>
        <begin position="245"/>
        <end position="489"/>
    </location>
</feature>
<dbReference type="InterPro" id="IPR036028">
    <property type="entry name" value="SH3-like_dom_sf"/>
</dbReference>
<dbReference type="CDD" id="cd11819">
    <property type="entry name" value="SH3_Cortactin_like"/>
    <property type="match status" value="1"/>
</dbReference>
<feature type="compositionally biased region" description="Acidic residues" evidence="3">
    <location>
        <begin position="385"/>
        <end position="396"/>
    </location>
</feature>
<dbReference type="Proteomes" id="UP000094043">
    <property type="component" value="Chromosome 4"/>
</dbReference>
<feature type="compositionally biased region" description="Pro residues" evidence="3">
    <location>
        <begin position="397"/>
        <end position="409"/>
    </location>
</feature>